<evidence type="ECO:0000313" key="1">
    <source>
        <dbReference type="EMBL" id="RDL41647.1"/>
    </source>
</evidence>
<organism evidence="1 2">
    <name type="scientific">Venustampulla echinocandica</name>
    <dbReference type="NCBI Taxonomy" id="2656787"/>
    <lineage>
        <taxon>Eukaryota</taxon>
        <taxon>Fungi</taxon>
        <taxon>Dikarya</taxon>
        <taxon>Ascomycota</taxon>
        <taxon>Pezizomycotina</taxon>
        <taxon>Leotiomycetes</taxon>
        <taxon>Helotiales</taxon>
        <taxon>Pleuroascaceae</taxon>
        <taxon>Venustampulla</taxon>
    </lineage>
</organism>
<dbReference type="EMBL" id="NPIC01000001">
    <property type="protein sequence ID" value="RDL41647.1"/>
    <property type="molecule type" value="Genomic_DNA"/>
</dbReference>
<keyword evidence="2" id="KW-1185">Reference proteome</keyword>
<protein>
    <recommendedName>
        <fullName evidence="3">F-box domain-containing protein</fullName>
    </recommendedName>
</protein>
<dbReference type="OrthoDB" id="3481287at2759"/>
<gene>
    <name evidence="1" type="ORF">BP5553_01626</name>
</gene>
<dbReference type="Proteomes" id="UP000254866">
    <property type="component" value="Unassembled WGS sequence"/>
</dbReference>
<dbReference type="RefSeq" id="XP_031874303.1">
    <property type="nucleotide sequence ID" value="XM_032010249.1"/>
</dbReference>
<accession>A0A370U1K6</accession>
<dbReference type="AlphaFoldDB" id="A0A370U1K6"/>
<evidence type="ECO:0000313" key="2">
    <source>
        <dbReference type="Proteomes" id="UP000254866"/>
    </source>
</evidence>
<sequence length="886" mass="100326">MANFENLPDEILLAIVGQVRHDSLPAVARLSKQFNRCANAMIYRFVHFSEPPKSREHKELQFPDWTSKHRQPLPAFDNCPRGDSRIYQISLFLRTVLESQALRLSIRAASFKWRTRDIEDKNPAWKHKVSILKWPKALKTFHFYIPFEYSSFPYLIAPLSAGGFVKILRPQRKTLEELYLNSGAASGRASRKAIKLRVYPKFKRVGLALEVLFISRYREALRRIHFGGNEHPTISELLPAGLEELQLELYNGCPFASFFEDTPPEKLNLRGGELSDWLCEIVRNKKSHYPALRYIVLWQEVRDGRDQFDPHKEPGCAKVVAASEAAQVQISWVASRKAPLFSSSPKCNLAFLVPLQTHDITSSMSRNNPAEPHHLYSMGPPEFFSTEHCGLCRLRFPVARLRGLDSWQSDFRAEICFYPDNQTNMGITHPATLGDVLEEIDVAVSGHRRIPMVTILRQTLNRQNSRLDQTAFCFHDWCYSILMWKVSDLTKLELYRLIRALTLGASICGDIYQDHGQLDPPSSMLKLPIERRFCIWEYVGLQTAYSAFVLVAGETTRLARSLNCFNDRKILSMQEPHLSIKKISVFGIEYIQELYNMEASKSEDKISGSVTGLIFAESLGGICAIKVLGIGWNTGWHGKVPDRGHVWFGFIKGTVSRLLWNYSGLHCTSISDPGSFSADQTLWDHPSPPSVNPDAAIFDFERDIIGSIRPDKAPRKRFYRYLPLLQGNEYVSGLTIYLTGNGILGLEAHFTKTSHLSGCRKGCAIHFSLHPRERIVYAWLRTLDLPSPALAIPTLRIQTTFGRAGSFGSHILPQQVMTDKYKWILLKSKGCISGFYYEAPISPVITRLAVTSDATSQVDPPLTPQYATWGIPSPTIAARNSCQSQS</sequence>
<comment type="caution">
    <text evidence="1">The sequence shown here is derived from an EMBL/GenBank/DDBJ whole genome shotgun (WGS) entry which is preliminary data.</text>
</comment>
<dbReference type="STRING" id="2656787.A0A370U1K6"/>
<name>A0A370U1K6_9HELO</name>
<dbReference type="GeneID" id="43594475"/>
<reference evidence="1 2" key="1">
    <citation type="journal article" date="2018" name="IMA Fungus">
        <title>IMA Genome-F 9: Draft genome sequence of Annulohypoxylon stygium, Aspergillus mulundensis, Berkeleyomyces basicola (syn. Thielaviopsis basicola), Ceratocystis smalleyi, two Cercospora beticola strains, Coleophoma cylindrospora, Fusarium fracticaudum, Phialophora cf. hyalina, and Morchella septimelata.</title>
        <authorList>
            <person name="Wingfield B.D."/>
            <person name="Bills G.F."/>
            <person name="Dong Y."/>
            <person name="Huang W."/>
            <person name="Nel W.J."/>
            <person name="Swalarsk-Parry B.S."/>
            <person name="Vaghefi N."/>
            <person name="Wilken P.M."/>
            <person name="An Z."/>
            <person name="de Beer Z.W."/>
            <person name="De Vos L."/>
            <person name="Chen L."/>
            <person name="Duong T.A."/>
            <person name="Gao Y."/>
            <person name="Hammerbacher A."/>
            <person name="Kikkert J.R."/>
            <person name="Li Y."/>
            <person name="Li H."/>
            <person name="Li K."/>
            <person name="Li Q."/>
            <person name="Liu X."/>
            <person name="Ma X."/>
            <person name="Naidoo K."/>
            <person name="Pethybridge S.J."/>
            <person name="Sun J."/>
            <person name="Steenkamp E.T."/>
            <person name="van der Nest M.A."/>
            <person name="van Wyk S."/>
            <person name="Wingfield M.J."/>
            <person name="Xiong C."/>
            <person name="Yue Q."/>
            <person name="Zhang X."/>
        </authorList>
    </citation>
    <scope>NUCLEOTIDE SEQUENCE [LARGE SCALE GENOMIC DNA]</scope>
    <source>
        <strain evidence="1 2">BP 5553</strain>
    </source>
</reference>
<proteinExistence type="predicted"/>
<evidence type="ECO:0008006" key="3">
    <source>
        <dbReference type="Google" id="ProtNLM"/>
    </source>
</evidence>